<feature type="chain" id="PRO_5046192090" evidence="1">
    <location>
        <begin position="21"/>
        <end position="537"/>
    </location>
</feature>
<accession>A0ABT2UD15</accession>
<feature type="signal peptide" evidence="1">
    <location>
        <begin position="1"/>
        <end position="20"/>
    </location>
</feature>
<organism evidence="2 3">
    <name type="scientific">Paenibacillus baimaensis</name>
    <dbReference type="NCBI Taxonomy" id="2982185"/>
    <lineage>
        <taxon>Bacteria</taxon>
        <taxon>Bacillati</taxon>
        <taxon>Bacillota</taxon>
        <taxon>Bacilli</taxon>
        <taxon>Bacillales</taxon>
        <taxon>Paenibacillaceae</taxon>
        <taxon>Paenibacillus</taxon>
    </lineage>
</organism>
<dbReference type="RefSeq" id="WP_262683916.1">
    <property type="nucleotide sequence ID" value="NZ_JAOQIO010000024.1"/>
</dbReference>
<gene>
    <name evidence="2" type="ORF">OB236_10335</name>
</gene>
<protein>
    <submittedName>
        <fullName evidence="2">Extracellular solute-binding protein</fullName>
    </submittedName>
</protein>
<name>A0ABT2UD15_9BACL</name>
<dbReference type="Proteomes" id="UP001652445">
    <property type="component" value="Unassembled WGS sequence"/>
</dbReference>
<dbReference type="SUPFAM" id="SSF53850">
    <property type="entry name" value="Periplasmic binding protein-like II"/>
    <property type="match status" value="1"/>
</dbReference>
<evidence type="ECO:0000256" key="1">
    <source>
        <dbReference type="SAM" id="SignalP"/>
    </source>
</evidence>
<dbReference type="PANTHER" id="PTHR43649">
    <property type="entry name" value="ARABINOSE-BINDING PROTEIN-RELATED"/>
    <property type="match status" value="1"/>
</dbReference>
<evidence type="ECO:0000313" key="2">
    <source>
        <dbReference type="EMBL" id="MCU6792526.1"/>
    </source>
</evidence>
<proteinExistence type="predicted"/>
<keyword evidence="3" id="KW-1185">Reference proteome</keyword>
<sequence length="537" mass="60647">MKRRVGTQMLIALSMVSLLAACTKDNDSTAVESTKKVEKFNVSGLPIVNEKISLTASILKAAHHGDFNDMEMVKRLEKLTNVHIKWDQIPAESIKERNNLMFASHELPDIFFAGLNSIEVVQYGSQGLLVPLNDLIDKYAPNIKKFLNENPNVKKAATTPDGKIYALPWVYNQPYFEYRNSFFLNQEWLKKLNLKAPTTTEELYTVLKAFKEKDPNGNGKADEIPLGMIYSNLNNSHHVLYGAFGVLEPTGSKLAVVDGKVRYEPVQPAYKEAITYFHRLYQEGLIDLEAFTQDQKKFNAKIANKDVALYGSFTSFNGGETGSNERLAQYVPIEPVAGPSGDRFWRRQDNRMQLNYFSISSSNKQPEISMRLADAMNEGELKYELHRGPFGTHLTKSADGKITEVAPPASESQAVFKGKVAPLNFIPLLFSSKEALNVAESAANDARNVAYETIYKDNIVPEKNTYPSTVYSTLEEADKLKVLDLDIDSYVSEMEVKWIVRGGIDEEWDNYIKEINNMGLKDKLKIHQGIYDRYMKN</sequence>
<comment type="caution">
    <text evidence="2">The sequence shown here is derived from an EMBL/GenBank/DDBJ whole genome shotgun (WGS) entry which is preliminary data.</text>
</comment>
<dbReference type="Pfam" id="PF13416">
    <property type="entry name" value="SBP_bac_8"/>
    <property type="match status" value="1"/>
</dbReference>
<dbReference type="Gene3D" id="3.40.190.10">
    <property type="entry name" value="Periplasmic binding protein-like II"/>
    <property type="match status" value="2"/>
</dbReference>
<dbReference type="InterPro" id="IPR006059">
    <property type="entry name" value="SBP"/>
</dbReference>
<evidence type="ECO:0000313" key="3">
    <source>
        <dbReference type="Proteomes" id="UP001652445"/>
    </source>
</evidence>
<dbReference type="EMBL" id="JAOQIO010000024">
    <property type="protein sequence ID" value="MCU6792526.1"/>
    <property type="molecule type" value="Genomic_DNA"/>
</dbReference>
<dbReference type="InterPro" id="IPR050490">
    <property type="entry name" value="Bact_solute-bd_prot1"/>
</dbReference>
<dbReference type="PROSITE" id="PS51257">
    <property type="entry name" value="PROKAR_LIPOPROTEIN"/>
    <property type="match status" value="1"/>
</dbReference>
<reference evidence="2 3" key="1">
    <citation type="submission" date="2022-09" db="EMBL/GenBank/DDBJ databases">
        <authorList>
            <person name="Han X.L."/>
            <person name="Wang Q."/>
            <person name="Lu T."/>
        </authorList>
    </citation>
    <scope>NUCLEOTIDE SEQUENCE [LARGE SCALE GENOMIC DNA]</scope>
    <source>
        <strain evidence="2 3">WQ 127069</strain>
    </source>
</reference>
<keyword evidence="1" id="KW-0732">Signal</keyword>
<dbReference type="PANTHER" id="PTHR43649:SF17">
    <property type="entry name" value="ABC TRANSPORTER SOLUTE BINDING PROTEIN-SUGAR TRANSPORT"/>
    <property type="match status" value="1"/>
</dbReference>